<dbReference type="InterPro" id="IPR036390">
    <property type="entry name" value="WH_DNA-bd_sf"/>
</dbReference>
<dbReference type="InterPro" id="IPR036388">
    <property type="entry name" value="WH-like_DNA-bd_sf"/>
</dbReference>
<organism evidence="2 3">
    <name type="scientific">Brucella haematophila</name>
    <dbReference type="NCBI Taxonomy" id="419474"/>
    <lineage>
        <taxon>Bacteria</taxon>
        <taxon>Pseudomonadati</taxon>
        <taxon>Pseudomonadota</taxon>
        <taxon>Alphaproteobacteria</taxon>
        <taxon>Hyphomicrobiales</taxon>
        <taxon>Brucellaceae</taxon>
        <taxon>Brucella/Ochrobactrum group</taxon>
        <taxon>Brucella</taxon>
    </lineage>
</organism>
<reference evidence="2 3" key="1">
    <citation type="submission" date="2020-03" db="EMBL/GenBank/DDBJ databases">
        <title>Whole genome sequencing of clinical and environmental type strains of Ochrobactrum.</title>
        <authorList>
            <person name="Dharne M."/>
        </authorList>
    </citation>
    <scope>NUCLEOTIDE SEQUENCE [LARGE SCALE GENOMIC DNA]</scope>
    <source>
        <strain evidence="2 3">CIP 109452</strain>
    </source>
</reference>
<dbReference type="PANTHER" id="PTHR30419">
    <property type="entry name" value="HTH-TYPE TRANSCRIPTIONAL REGULATOR YBHD"/>
    <property type="match status" value="1"/>
</dbReference>
<dbReference type="Pfam" id="PF00126">
    <property type="entry name" value="HTH_1"/>
    <property type="match status" value="1"/>
</dbReference>
<protein>
    <submittedName>
        <fullName evidence="2">LysR family transcriptional regulator</fullName>
    </submittedName>
</protein>
<name>A0ABX1DR50_9HYPH</name>
<dbReference type="EMBL" id="JAAVLN010000003">
    <property type="protein sequence ID" value="NKC04943.1"/>
    <property type="molecule type" value="Genomic_DNA"/>
</dbReference>
<evidence type="ECO:0000313" key="2">
    <source>
        <dbReference type="EMBL" id="NKC04943.1"/>
    </source>
</evidence>
<dbReference type="PRINTS" id="PR00039">
    <property type="entry name" value="HTHLYSR"/>
</dbReference>
<comment type="caution">
    <text evidence="2">The sequence shown here is derived from an EMBL/GenBank/DDBJ whole genome shotgun (WGS) entry which is preliminary data.</text>
</comment>
<proteinExistence type="predicted"/>
<evidence type="ECO:0000259" key="1">
    <source>
        <dbReference type="PROSITE" id="PS50931"/>
    </source>
</evidence>
<feature type="domain" description="HTH lysR-type" evidence="1">
    <location>
        <begin position="10"/>
        <end position="67"/>
    </location>
</feature>
<keyword evidence="3" id="KW-1185">Reference proteome</keyword>
<sequence>MSTQEKPPALNLRQLYYFLTLADHGSISAAADSLGMAQPSLSENIAKLERSLGVKLAIRGARGVELTEAGVALTARGKQILQMSESMVEGVQSIGTSTTGQVTVALPLP</sequence>
<accession>A0ABX1DR50</accession>
<dbReference type="Gene3D" id="1.10.10.10">
    <property type="entry name" value="Winged helix-like DNA-binding domain superfamily/Winged helix DNA-binding domain"/>
    <property type="match status" value="1"/>
</dbReference>
<dbReference type="PROSITE" id="PS50931">
    <property type="entry name" value="HTH_LYSR"/>
    <property type="match status" value="1"/>
</dbReference>
<dbReference type="InterPro" id="IPR000847">
    <property type="entry name" value="LysR_HTH_N"/>
</dbReference>
<gene>
    <name evidence="2" type="ORF">HED55_22545</name>
</gene>
<dbReference type="PANTHER" id="PTHR30419:SF8">
    <property type="entry name" value="NITROGEN ASSIMILATION TRANSCRIPTIONAL ACTIVATOR-RELATED"/>
    <property type="match status" value="1"/>
</dbReference>
<dbReference type="InterPro" id="IPR050950">
    <property type="entry name" value="HTH-type_LysR_regulators"/>
</dbReference>
<evidence type="ECO:0000313" key="3">
    <source>
        <dbReference type="Proteomes" id="UP000704467"/>
    </source>
</evidence>
<dbReference type="Proteomes" id="UP000704467">
    <property type="component" value="Unassembled WGS sequence"/>
</dbReference>
<dbReference type="SUPFAM" id="SSF46785">
    <property type="entry name" value="Winged helix' DNA-binding domain"/>
    <property type="match status" value="1"/>
</dbReference>